<evidence type="ECO:0000259" key="2">
    <source>
        <dbReference type="SMART" id="SM00322"/>
    </source>
</evidence>
<comment type="caution">
    <text evidence="3">The sequence shown here is derived from an EMBL/GenBank/DDBJ whole genome shotgun (WGS) entry which is preliminary data.</text>
</comment>
<keyword evidence="4" id="KW-1185">Reference proteome</keyword>
<reference evidence="3 4" key="1">
    <citation type="submission" date="2017-12" db="EMBL/GenBank/DDBJ databases">
        <title>Genome Sequence of a Multidrug-Resistant Candida haemulonii Isolate from a Patient with Chronic Leg Ulcers in Israel.</title>
        <authorList>
            <person name="Chow N.A."/>
            <person name="Gade L."/>
            <person name="Batra D."/>
            <person name="Rowe L.A."/>
            <person name="Ben-Ami R."/>
            <person name="Loparev V.N."/>
            <person name="Litvintseva A.P."/>
        </authorList>
    </citation>
    <scope>NUCLEOTIDE SEQUENCE [LARGE SCALE GENOMIC DNA]</scope>
    <source>
        <strain evidence="3 4">B11899</strain>
    </source>
</reference>
<evidence type="ECO:0000256" key="1">
    <source>
        <dbReference type="PROSITE-ProRule" id="PRU00117"/>
    </source>
</evidence>
<dbReference type="RefSeq" id="XP_025340791.1">
    <property type="nucleotide sequence ID" value="XM_025487343.1"/>
</dbReference>
<dbReference type="Gene3D" id="3.30.1370.10">
    <property type="entry name" value="K Homology domain, type 1"/>
    <property type="match status" value="1"/>
</dbReference>
<feature type="domain" description="K Homology" evidence="2">
    <location>
        <begin position="364"/>
        <end position="443"/>
    </location>
</feature>
<feature type="domain" description="K Homology" evidence="2">
    <location>
        <begin position="447"/>
        <end position="521"/>
    </location>
</feature>
<dbReference type="InterPro" id="IPR036612">
    <property type="entry name" value="KH_dom_type_1_sf"/>
</dbReference>
<dbReference type="AlphaFoldDB" id="A0A2V1ASD2"/>
<evidence type="ECO:0000313" key="4">
    <source>
        <dbReference type="Proteomes" id="UP000244309"/>
    </source>
</evidence>
<dbReference type="InterPro" id="IPR004087">
    <property type="entry name" value="KH_dom"/>
</dbReference>
<name>A0A2V1ASD2_9ASCO</name>
<dbReference type="InterPro" id="IPR004088">
    <property type="entry name" value="KH_dom_type_1"/>
</dbReference>
<accession>A0A2V1ASD2</accession>
<proteinExistence type="predicted"/>
<gene>
    <name evidence="3" type="ORF">CXQ85_003709</name>
</gene>
<protein>
    <recommendedName>
        <fullName evidence="2">K Homology domain-containing protein</fullName>
    </recommendedName>
</protein>
<dbReference type="GeneID" id="37009039"/>
<dbReference type="OrthoDB" id="10027144at2759"/>
<keyword evidence="1" id="KW-0694">RNA-binding</keyword>
<dbReference type="SUPFAM" id="SSF54791">
    <property type="entry name" value="Eukaryotic type KH-domain (KH-domain type I)"/>
    <property type="match status" value="1"/>
</dbReference>
<sequence length="620" mass="70190">MDPRVLEDVKAKCPDVTLKKIDMEKVIIEGTRKNVLECYWQFQASTEAAAKEYVTETINLLSVFPCYVDGRIENEEDVWINEGPGKDKLEITGRPENTRIAKERILKETSEYTVVKITSDELHKNNHQHSKHLREILFEPIHDIRTRHGVMVGGDDDSEIILYVAGKNSQGISKAKEELIAAIKSVSPSDVRVIDDIDPFFLSPECSTSLAVFLSRIGISNHVSYESFPHKRIVLYDQALNFSTETSVPKEPLEKRLEAVDRKLDAFREMSIGEFTFALAPGQLDIMHGPNGSTLLLLKSKFQEDFGKDTDEVYFNGDFEMDFLHPKGPSSPCEGIHIRGLTTMLPAIEKEFCYVLENASGPGEIITVSVEVPTYLITAIVGYHWSSWRESQRFHEVKLLLNDSKGKISRSTITDKTVTTPVFLKGVHYNVEHVRRELLKQVETLKSETIKRIQVDPMFHKRLVGPEFDSLFEFQEIHNVKMRFPREGLRNPAPRADDEVVLQGQPENIAKAEEAIRECLSLQQKGSIEVKKQVPRLSIEAIVRILGDQIWDNRAGKSFSDFACLGVDYDISVEGEEATLTLYGLKDLVQQAELEVTRALNDEMSTSVHAVEEEVQTSEP</sequence>
<dbReference type="VEuPathDB" id="FungiDB:CXQ85_003709"/>
<organism evidence="3 4">
    <name type="scientific">Candidozyma haemuli</name>
    <dbReference type="NCBI Taxonomy" id="45357"/>
    <lineage>
        <taxon>Eukaryota</taxon>
        <taxon>Fungi</taxon>
        <taxon>Dikarya</taxon>
        <taxon>Ascomycota</taxon>
        <taxon>Saccharomycotina</taxon>
        <taxon>Pichiomycetes</taxon>
        <taxon>Metschnikowiaceae</taxon>
        <taxon>Candidozyma</taxon>
    </lineage>
</organism>
<dbReference type="Pfam" id="PF00013">
    <property type="entry name" value="KH_1"/>
    <property type="match status" value="1"/>
</dbReference>
<dbReference type="PROSITE" id="PS50084">
    <property type="entry name" value="KH_TYPE_1"/>
    <property type="match status" value="1"/>
</dbReference>
<dbReference type="SMART" id="SM00322">
    <property type="entry name" value="KH"/>
    <property type="match status" value="2"/>
</dbReference>
<dbReference type="STRING" id="45357.A0A2V1ASD2"/>
<dbReference type="EMBL" id="PKFO01000002">
    <property type="protein sequence ID" value="PVH19851.1"/>
    <property type="molecule type" value="Genomic_DNA"/>
</dbReference>
<evidence type="ECO:0000313" key="3">
    <source>
        <dbReference type="EMBL" id="PVH19851.1"/>
    </source>
</evidence>
<dbReference type="GO" id="GO:0003723">
    <property type="term" value="F:RNA binding"/>
    <property type="evidence" value="ECO:0007669"/>
    <property type="project" value="UniProtKB-UniRule"/>
</dbReference>
<dbReference type="Proteomes" id="UP000244309">
    <property type="component" value="Unassembled WGS sequence"/>
</dbReference>